<comment type="subcellular location">
    <subcellularLocation>
        <location evidence="1">Cell membrane</location>
        <topology evidence="1">Lipid-anchor</topology>
        <topology evidence="1">GPI-anchor</topology>
    </subcellularLocation>
</comment>
<evidence type="ECO:0000256" key="7">
    <source>
        <dbReference type="ARBA" id="ARBA00023180"/>
    </source>
</evidence>
<evidence type="ECO:0000256" key="1">
    <source>
        <dbReference type="ARBA" id="ARBA00004609"/>
    </source>
</evidence>
<evidence type="ECO:0000259" key="11">
    <source>
        <dbReference type="Pfam" id="PF00021"/>
    </source>
</evidence>
<proteinExistence type="inferred from homology"/>
<dbReference type="InterPro" id="IPR046354">
    <property type="entry name" value="SPACA4/Bouncer"/>
</dbReference>
<keyword evidence="8" id="KW-0449">Lipoprotein</keyword>
<dbReference type="InterPro" id="IPR016054">
    <property type="entry name" value="LY6_UPA_recep-like"/>
</dbReference>
<comment type="similarity">
    <text evidence="9">Belongs to the SPACA4/bouncer family.</text>
</comment>
<feature type="signal peptide" evidence="10">
    <location>
        <begin position="1"/>
        <end position="20"/>
    </location>
</feature>
<dbReference type="Gene3D" id="2.10.60.10">
    <property type="entry name" value="CD59"/>
    <property type="match status" value="1"/>
</dbReference>
<evidence type="ECO:0000256" key="9">
    <source>
        <dbReference type="ARBA" id="ARBA00029446"/>
    </source>
</evidence>
<feature type="domain" description="UPAR/Ly6" evidence="11">
    <location>
        <begin position="20"/>
        <end position="102"/>
    </location>
</feature>
<dbReference type="PANTHER" id="PTHR47613:SF1">
    <property type="entry name" value="SPERM ACROSOME MEMBRANE-ASSOCIATED PROTEIN 4"/>
    <property type="match status" value="1"/>
</dbReference>
<evidence type="ECO:0000256" key="4">
    <source>
        <dbReference type="ARBA" id="ARBA00022729"/>
    </source>
</evidence>
<feature type="chain" id="PRO_5026662157" evidence="10">
    <location>
        <begin position="21"/>
        <end position="132"/>
    </location>
</feature>
<dbReference type="GeneID" id="115015480"/>
<dbReference type="InterPro" id="IPR045860">
    <property type="entry name" value="Snake_toxin-like_sf"/>
</dbReference>
<keyword evidence="3" id="KW-0336">GPI-anchor</keyword>
<organism evidence="12 13">
    <name type="scientific">Cottoperca gobio</name>
    <name type="common">Frogmouth</name>
    <name type="synonym">Aphritis gobio</name>
    <dbReference type="NCBI Taxonomy" id="56716"/>
    <lineage>
        <taxon>Eukaryota</taxon>
        <taxon>Metazoa</taxon>
        <taxon>Chordata</taxon>
        <taxon>Craniata</taxon>
        <taxon>Vertebrata</taxon>
        <taxon>Euteleostomi</taxon>
        <taxon>Actinopterygii</taxon>
        <taxon>Neopterygii</taxon>
        <taxon>Teleostei</taxon>
        <taxon>Neoteleostei</taxon>
        <taxon>Acanthomorphata</taxon>
        <taxon>Eupercaria</taxon>
        <taxon>Perciformes</taxon>
        <taxon>Notothenioidei</taxon>
        <taxon>Bovichtidae</taxon>
        <taxon>Cottoperca</taxon>
    </lineage>
</organism>
<keyword evidence="2" id="KW-1003">Cell membrane</keyword>
<gene>
    <name evidence="13" type="primary">LOC115015480</name>
</gene>
<dbReference type="KEGG" id="cgob:115015480"/>
<keyword evidence="4 10" id="KW-0732">Signal</keyword>
<evidence type="ECO:0000256" key="10">
    <source>
        <dbReference type="SAM" id="SignalP"/>
    </source>
</evidence>
<dbReference type="GO" id="GO:0035036">
    <property type="term" value="P:sperm-egg recognition"/>
    <property type="evidence" value="ECO:0007669"/>
    <property type="project" value="TreeGrafter"/>
</dbReference>
<dbReference type="AlphaFoldDB" id="A0A6J2QJV7"/>
<keyword evidence="12" id="KW-1185">Reference proteome</keyword>
<evidence type="ECO:0000256" key="3">
    <source>
        <dbReference type="ARBA" id="ARBA00022622"/>
    </source>
</evidence>
<keyword evidence="6" id="KW-1015">Disulfide bond</keyword>
<evidence type="ECO:0000313" key="13">
    <source>
        <dbReference type="RefSeq" id="XP_029298688.1"/>
    </source>
</evidence>
<dbReference type="InParanoid" id="A0A6J2QJV7"/>
<dbReference type="SUPFAM" id="SSF57302">
    <property type="entry name" value="Snake toxin-like"/>
    <property type="match status" value="1"/>
</dbReference>
<reference evidence="13" key="1">
    <citation type="submission" date="2025-08" db="UniProtKB">
        <authorList>
            <consortium name="RefSeq"/>
        </authorList>
    </citation>
    <scope>IDENTIFICATION</scope>
</reference>
<evidence type="ECO:0000256" key="5">
    <source>
        <dbReference type="ARBA" id="ARBA00023136"/>
    </source>
</evidence>
<sequence length="132" mass="13600">MARLVLGIIAVVASFMLADSLICNKCSYGLVGFCLSNSEINCTTNTSRCFTGKVSFTSLSSIGFNTQGCIESTGCTDTTNSTLIGLSYQSTITCCSTDKCNPTTVSGAPSNKMTFTAAIGVAVLASMLGSIL</sequence>
<accession>A0A6J2QJV7</accession>
<dbReference type="Proteomes" id="UP000504630">
    <property type="component" value="Chromosome 11"/>
</dbReference>
<evidence type="ECO:0000256" key="8">
    <source>
        <dbReference type="ARBA" id="ARBA00023288"/>
    </source>
</evidence>
<keyword evidence="5" id="KW-0472">Membrane</keyword>
<keyword evidence="7" id="KW-0325">Glycoprotein</keyword>
<dbReference type="Pfam" id="PF00021">
    <property type="entry name" value="UPAR_LY6"/>
    <property type="match status" value="1"/>
</dbReference>
<dbReference type="CDD" id="cd00117">
    <property type="entry name" value="TFP"/>
    <property type="match status" value="1"/>
</dbReference>
<evidence type="ECO:0000256" key="2">
    <source>
        <dbReference type="ARBA" id="ARBA00022475"/>
    </source>
</evidence>
<protein>
    <submittedName>
        <fullName evidence="13">Sperm acrosome membrane-associated protein 4-like</fullName>
    </submittedName>
</protein>
<dbReference type="GO" id="GO:0005886">
    <property type="term" value="C:plasma membrane"/>
    <property type="evidence" value="ECO:0007669"/>
    <property type="project" value="UniProtKB-SubCell"/>
</dbReference>
<evidence type="ECO:0000256" key="6">
    <source>
        <dbReference type="ARBA" id="ARBA00023157"/>
    </source>
</evidence>
<dbReference type="OrthoDB" id="8953894at2759"/>
<dbReference type="PANTHER" id="PTHR47613">
    <property type="entry name" value="SPERM ACROSOME MEMBRANE-ASSOCIATED PROTEIN 4"/>
    <property type="match status" value="1"/>
</dbReference>
<dbReference type="GO" id="GO:0098552">
    <property type="term" value="C:side of membrane"/>
    <property type="evidence" value="ECO:0007669"/>
    <property type="project" value="UniProtKB-KW"/>
</dbReference>
<name>A0A6J2QJV7_COTGO</name>
<evidence type="ECO:0000313" key="12">
    <source>
        <dbReference type="Proteomes" id="UP000504630"/>
    </source>
</evidence>
<dbReference type="RefSeq" id="XP_029298688.1">
    <property type="nucleotide sequence ID" value="XM_029442828.1"/>
</dbReference>